<dbReference type="Pfam" id="PF21834">
    <property type="entry name" value="DUF6894"/>
    <property type="match status" value="1"/>
</dbReference>
<feature type="domain" description="DUF6894" evidence="1">
    <location>
        <begin position="4"/>
        <end position="67"/>
    </location>
</feature>
<dbReference type="InterPro" id="IPR054189">
    <property type="entry name" value="DUF6894"/>
</dbReference>
<dbReference type="Proteomes" id="UP000194474">
    <property type="component" value="Unassembled WGS sequence"/>
</dbReference>
<evidence type="ECO:0000313" key="3">
    <source>
        <dbReference type="Proteomes" id="UP000194474"/>
    </source>
</evidence>
<gene>
    <name evidence="2" type="ORF">SAMN06295905_2205</name>
</gene>
<evidence type="ECO:0000313" key="2">
    <source>
        <dbReference type="EMBL" id="SMQ72977.1"/>
    </source>
</evidence>
<dbReference type="RefSeq" id="WP_086470446.1">
    <property type="nucleotide sequence ID" value="NZ_FXWK01000001.1"/>
</dbReference>
<sequence length="83" mass="8960">MPKFYFDIRINGNALHDDIGLEVNALSDARAQAIEALGEVVKDHHKRSWDASSITVGVRDESGTTLILAQAVLTVHESSAGTE</sequence>
<name>A0A1Y6FDX6_9HYPH</name>
<dbReference type="EMBL" id="FXWK01000001">
    <property type="protein sequence ID" value="SMQ72977.1"/>
    <property type="molecule type" value="Genomic_DNA"/>
</dbReference>
<evidence type="ECO:0000259" key="1">
    <source>
        <dbReference type="Pfam" id="PF21834"/>
    </source>
</evidence>
<dbReference type="OrthoDB" id="7951305at2"/>
<dbReference type="AlphaFoldDB" id="A0A1Y6FDX6"/>
<keyword evidence="3" id="KW-1185">Reference proteome</keyword>
<proteinExistence type="predicted"/>
<accession>A0A1Y6FDX6</accession>
<organism evidence="2 3">
    <name type="scientific">Devosia lucknowensis</name>
    <dbReference type="NCBI Taxonomy" id="1096929"/>
    <lineage>
        <taxon>Bacteria</taxon>
        <taxon>Pseudomonadati</taxon>
        <taxon>Pseudomonadota</taxon>
        <taxon>Alphaproteobacteria</taxon>
        <taxon>Hyphomicrobiales</taxon>
        <taxon>Devosiaceae</taxon>
        <taxon>Devosia</taxon>
    </lineage>
</organism>
<protein>
    <recommendedName>
        <fullName evidence="1">DUF6894 domain-containing protein</fullName>
    </recommendedName>
</protein>
<reference evidence="3" key="1">
    <citation type="submission" date="2017-04" db="EMBL/GenBank/DDBJ databases">
        <authorList>
            <person name="Varghese N."/>
            <person name="Submissions S."/>
        </authorList>
    </citation>
    <scope>NUCLEOTIDE SEQUENCE [LARGE SCALE GENOMIC DNA]</scope>
</reference>